<proteinExistence type="predicted"/>
<dbReference type="RefSeq" id="WP_073614539.1">
    <property type="nucleotide sequence ID" value="NZ_FRFE01000015.1"/>
</dbReference>
<dbReference type="EMBL" id="FRFE01000015">
    <property type="protein sequence ID" value="SHO49786.1"/>
    <property type="molecule type" value="Genomic_DNA"/>
</dbReference>
<gene>
    <name evidence="1" type="ORF">SAMN02745220_03090</name>
</gene>
<evidence type="ECO:0000313" key="1">
    <source>
        <dbReference type="EMBL" id="SHO49786.1"/>
    </source>
</evidence>
<name>A0A1M7YB53_9BACT</name>
<sequence>MTRPKSFIHLEFTEESSARLRGHQSVRTTFKLSERSINALSVLAGQLGIKQKSLFDHLVEDVQALKTIAREFETFPGDGQRVAKTYVISRKTLENLEKVSTKYNTPRDALVEFSIERILPLIEQEKEKYARRMKIARQLGELAVESRQLLQEAIEELGEDDHLVQELVSVARSTMAARQRVDAYLHKAKGIEDF</sequence>
<dbReference type="AlphaFoldDB" id="A0A1M7YB53"/>
<evidence type="ECO:0000313" key="2">
    <source>
        <dbReference type="Proteomes" id="UP000184603"/>
    </source>
</evidence>
<dbReference type="OrthoDB" id="5419800at2"/>
<reference evidence="1 2" key="1">
    <citation type="submission" date="2016-12" db="EMBL/GenBank/DDBJ databases">
        <authorList>
            <person name="Song W.-J."/>
            <person name="Kurnit D.M."/>
        </authorList>
    </citation>
    <scope>NUCLEOTIDE SEQUENCE [LARGE SCALE GENOMIC DNA]</scope>
    <source>
        <strain evidence="1 2">DSM 18488</strain>
    </source>
</reference>
<dbReference type="Proteomes" id="UP000184603">
    <property type="component" value="Unassembled WGS sequence"/>
</dbReference>
<keyword evidence="2" id="KW-1185">Reference proteome</keyword>
<organism evidence="1 2">
    <name type="scientific">Desulfopila aestuarii DSM 18488</name>
    <dbReference type="NCBI Taxonomy" id="1121416"/>
    <lineage>
        <taxon>Bacteria</taxon>
        <taxon>Pseudomonadati</taxon>
        <taxon>Thermodesulfobacteriota</taxon>
        <taxon>Desulfobulbia</taxon>
        <taxon>Desulfobulbales</taxon>
        <taxon>Desulfocapsaceae</taxon>
        <taxon>Desulfopila</taxon>
    </lineage>
</organism>
<dbReference type="STRING" id="1121416.SAMN02745220_03090"/>
<protein>
    <submittedName>
        <fullName evidence="1">Uncharacterized protein</fullName>
    </submittedName>
</protein>
<accession>A0A1M7YB53</accession>